<dbReference type="NCBIfam" id="TIGR03889">
    <property type="entry name" value="nitrile_acc"/>
    <property type="match status" value="1"/>
</dbReference>
<dbReference type="InterPro" id="IPR008990">
    <property type="entry name" value="Elect_transpt_acc-like_dom_sf"/>
</dbReference>
<dbReference type="SUPFAM" id="SSF50090">
    <property type="entry name" value="Electron transport accessory proteins"/>
    <property type="match status" value="1"/>
</dbReference>
<keyword evidence="3" id="KW-1185">Reference proteome</keyword>
<sequence>MTPLEAHKQTMDDIAAVIPDICGDGPLFRAPWQARIFALIVGCVHAGHVPWATFQARLAREITEMEKAAPSGAAQSVENEYFECWLQAAEATLQAEGVIAEGDIAAQIADLRVAIAAIRTAQSTPAGFSTSRPRAARSE</sequence>
<dbReference type="InterPro" id="IPR042262">
    <property type="entry name" value="CN_hydtase_beta_C"/>
</dbReference>
<dbReference type="RefSeq" id="WP_263048310.1">
    <property type="nucleotide sequence ID" value="NZ_CP106738.1"/>
</dbReference>
<dbReference type="InterPro" id="IPR023808">
    <property type="entry name" value="Nitrile_Hydratase_acc_put"/>
</dbReference>
<accession>A0ABY6DE75</accession>
<evidence type="ECO:0000259" key="1">
    <source>
        <dbReference type="Pfam" id="PF21006"/>
    </source>
</evidence>
<gene>
    <name evidence="2" type="ORF">N7U68_04020</name>
</gene>
<proteinExistence type="predicted"/>
<dbReference type="EMBL" id="CP106738">
    <property type="protein sequence ID" value="UXX83835.1"/>
    <property type="molecule type" value="Genomic_DNA"/>
</dbReference>
<organism evidence="2 3">
    <name type="scientific">Roseovarius pelagicus</name>
    <dbReference type="NCBI Taxonomy" id="2980108"/>
    <lineage>
        <taxon>Bacteria</taxon>
        <taxon>Pseudomonadati</taxon>
        <taxon>Pseudomonadota</taxon>
        <taxon>Alphaproteobacteria</taxon>
        <taxon>Rhodobacterales</taxon>
        <taxon>Roseobacteraceae</taxon>
        <taxon>Roseovarius</taxon>
    </lineage>
</organism>
<feature type="domain" description="Nitrile hydratase beta subunit-like N-terminal" evidence="1">
    <location>
        <begin position="14"/>
        <end position="110"/>
    </location>
</feature>
<protein>
    <submittedName>
        <fullName evidence="2">Nitrile hydratase accessory protein</fullName>
    </submittedName>
</protein>
<dbReference type="Gene3D" id="1.10.472.20">
    <property type="entry name" value="Nitrile hydratase, beta subunit"/>
    <property type="match status" value="1"/>
</dbReference>
<dbReference type="InterPro" id="IPR049054">
    <property type="entry name" value="CN_hydtase_beta-like_N"/>
</dbReference>
<dbReference type="Proteomes" id="UP001064087">
    <property type="component" value="Chromosome"/>
</dbReference>
<evidence type="ECO:0000313" key="3">
    <source>
        <dbReference type="Proteomes" id="UP001064087"/>
    </source>
</evidence>
<evidence type="ECO:0000313" key="2">
    <source>
        <dbReference type="EMBL" id="UXX83835.1"/>
    </source>
</evidence>
<name>A0ABY6DE75_9RHOB</name>
<dbReference type="Pfam" id="PF21006">
    <property type="entry name" value="NHase_beta_N"/>
    <property type="match status" value="1"/>
</dbReference>
<reference evidence="2" key="1">
    <citation type="submission" date="2022-10" db="EMBL/GenBank/DDBJ databases">
        <title>Roseovarius pelagicus sp. nov., isolated from Arctic seawater.</title>
        <authorList>
            <person name="Hong Y.W."/>
            <person name="Hwang C.Y."/>
        </authorList>
    </citation>
    <scope>NUCLEOTIDE SEQUENCE</scope>
    <source>
        <strain evidence="2">HL-MP18</strain>
    </source>
</reference>